<reference evidence="2" key="1">
    <citation type="journal article" date="2019" name="Int. J. Syst. Evol. Microbiol.">
        <title>The Global Catalogue of Microorganisms (GCM) 10K type strain sequencing project: providing services to taxonomists for standard genome sequencing and annotation.</title>
        <authorList>
            <consortium name="The Broad Institute Genomics Platform"/>
            <consortium name="The Broad Institute Genome Sequencing Center for Infectious Disease"/>
            <person name="Wu L."/>
            <person name="Ma J."/>
        </authorList>
    </citation>
    <scope>NUCLEOTIDE SEQUENCE [LARGE SCALE GENOMIC DNA]</scope>
    <source>
        <strain evidence="2">JCM 17923</strain>
    </source>
</reference>
<organism evidence="1 2">
    <name type="scientific">Hymenobacter saemangeumensis</name>
    <dbReference type="NCBI Taxonomy" id="1084522"/>
    <lineage>
        <taxon>Bacteria</taxon>
        <taxon>Pseudomonadati</taxon>
        <taxon>Bacteroidota</taxon>
        <taxon>Cytophagia</taxon>
        <taxon>Cytophagales</taxon>
        <taxon>Hymenobacteraceae</taxon>
        <taxon>Hymenobacter</taxon>
    </lineage>
</organism>
<comment type="caution">
    <text evidence="1">The sequence shown here is derived from an EMBL/GenBank/DDBJ whole genome shotgun (WGS) entry which is preliminary data.</text>
</comment>
<dbReference type="InterPro" id="IPR026444">
    <property type="entry name" value="Secre_tail"/>
</dbReference>
<proteinExistence type="predicted"/>
<dbReference type="InterPro" id="IPR052918">
    <property type="entry name" value="Motility_Chemotaxis_Reg"/>
</dbReference>
<dbReference type="NCBIfam" id="TIGR04183">
    <property type="entry name" value="Por_Secre_tail"/>
    <property type="match status" value="1"/>
</dbReference>
<dbReference type="EMBL" id="BAABGZ010000075">
    <property type="protein sequence ID" value="GAA4365832.1"/>
    <property type="molecule type" value="Genomic_DNA"/>
</dbReference>
<accession>A0ABP8IQ05</accession>
<evidence type="ECO:0000313" key="2">
    <source>
        <dbReference type="Proteomes" id="UP001501153"/>
    </source>
</evidence>
<protein>
    <recommendedName>
        <fullName evidence="3">T9SS type A sorting domain-containing protein</fullName>
    </recommendedName>
</protein>
<dbReference type="PANTHER" id="PTHR35580:SF1">
    <property type="entry name" value="PHYTASE-LIKE DOMAIN-CONTAINING PROTEIN"/>
    <property type="match status" value="1"/>
</dbReference>
<keyword evidence="2" id="KW-1185">Reference proteome</keyword>
<evidence type="ECO:0000313" key="1">
    <source>
        <dbReference type="EMBL" id="GAA4365832.1"/>
    </source>
</evidence>
<evidence type="ECO:0008006" key="3">
    <source>
        <dbReference type="Google" id="ProtNLM"/>
    </source>
</evidence>
<dbReference type="PANTHER" id="PTHR35580">
    <property type="entry name" value="CELL SURFACE GLYCOPROTEIN (S-LAYER PROTEIN)-LIKE PROTEIN"/>
    <property type="match status" value="1"/>
</dbReference>
<sequence>MSGVDGTLPTAVVLDGSGNSYVTGNFTGAMTINGATVLANSSPGIAIETLFVAKFSPQGALLWIQRATGSGRSFGEAVAVDGTGNVTVAGSFQGTFTVGSFTLTSTTGAAKEGYVVRYSPLGVPLAAWKVNSPSGDFACTDVVVDASTNSYVTGTREVVSSGVRTKTSFVRKYSIQGQQLWAKEGTGTNVSGGHLVLSGTTLIGTGLFAGTATFSTQSVLTSPTGQYAVGYDSQTGALQWAYLLGLSSWVTAPAVQADASGFYVANSFSGTLVLGGTTPLVGRSTYLDGFVAKFSMQGAVQWAQSMRGSGTASNAATCLSLTPATGQLVVGGSFQGTCTFGSTTQVTSAGDSDLFAAVYTTQGMFRGVRRDGGPASEQALGIAADAAGSAAPVVVGLLRIPQATGATTTTLAGTSFTVNATYNDGFIVRVVAVPLSTRARSHQPSFAMYPNPSAPGPFLIALPATSTGPSQLSMLNSLGQEVHHQVILEHSSNALVSVGKLAPGQYVVRLENQGDVITQMIVIE</sequence>
<gene>
    <name evidence="1" type="ORF">GCM10023185_36440</name>
</gene>
<name>A0ABP8IQ05_9BACT</name>
<dbReference type="Proteomes" id="UP001501153">
    <property type="component" value="Unassembled WGS sequence"/>
</dbReference>